<proteinExistence type="inferred from homology"/>
<accession>M7MYE5</accession>
<reference evidence="2 3" key="1">
    <citation type="journal article" date="2013" name="Genome Announc.">
        <title>Draft Genome Sequence of Arthrobacter gangotriensis Strain Lz1yT, Isolated from a Penguin Rookery Soil Sample Collected in Antarctica, near the Indian Station Dakshin Gangotri.</title>
        <authorList>
            <person name="Shivaji S."/>
            <person name="Ara S."/>
            <person name="Bandi S."/>
            <person name="Singh A."/>
            <person name="Kumar Pinnaka A."/>
        </authorList>
    </citation>
    <scope>NUCLEOTIDE SEQUENCE [LARGE SCALE GENOMIC DNA]</scope>
    <source>
        <strain evidence="2 3">Lz1y</strain>
    </source>
</reference>
<dbReference type="AlphaFoldDB" id="M7MYE5"/>
<dbReference type="eggNOG" id="COG0759">
    <property type="taxonomic scope" value="Bacteria"/>
</dbReference>
<evidence type="ECO:0000313" key="2">
    <source>
        <dbReference type="EMBL" id="EMR00077.1"/>
    </source>
</evidence>
<organism evidence="2 3">
    <name type="scientific">Paeniglutamicibacter gangotriensis Lz1y</name>
    <dbReference type="NCBI Taxonomy" id="1276920"/>
    <lineage>
        <taxon>Bacteria</taxon>
        <taxon>Bacillati</taxon>
        <taxon>Actinomycetota</taxon>
        <taxon>Actinomycetes</taxon>
        <taxon>Micrococcales</taxon>
        <taxon>Micrococcaceae</taxon>
        <taxon>Paeniglutamicibacter</taxon>
    </lineage>
</organism>
<dbReference type="InterPro" id="IPR002696">
    <property type="entry name" value="Membr_insert_effic_factor_YidD"/>
</dbReference>
<evidence type="ECO:0000313" key="3">
    <source>
        <dbReference type="Proteomes" id="UP000012015"/>
    </source>
</evidence>
<dbReference type="NCBIfam" id="TIGR00278">
    <property type="entry name" value="membrane protein insertion efficiency factor YidD"/>
    <property type="match status" value="1"/>
</dbReference>
<name>M7MYE5_9MICC</name>
<comment type="caution">
    <text evidence="2">The sequence shown here is derived from an EMBL/GenBank/DDBJ whole genome shotgun (WGS) entry which is preliminary data.</text>
</comment>
<gene>
    <name evidence="2" type="ORF">ADIAG_00084</name>
</gene>
<keyword evidence="1" id="KW-1003">Cell membrane</keyword>
<dbReference type="Proteomes" id="UP000012015">
    <property type="component" value="Unassembled WGS sequence"/>
</dbReference>
<dbReference type="PATRIC" id="fig|1276920.7.peg.82"/>
<comment type="similarity">
    <text evidence="1">Belongs to the UPF0161 family.</text>
</comment>
<dbReference type="PANTHER" id="PTHR33383">
    <property type="entry name" value="MEMBRANE PROTEIN INSERTION EFFICIENCY FACTOR-RELATED"/>
    <property type="match status" value="1"/>
</dbReference>
<evidence type="ECO:0000256" key="1">
    <source>
        <dbReference type="HAMAP-Rule" id="MF_00386"/>
    </source>
</evidence>
<protein>
    <recommendedName>
        <fullName evidence="1">Putative membrane protein insertion efficiency factor</fullName>
    </recommendedName>
</protein>
<comment type="function">
    <text evidence="1">Could be involved in insertion of integral membrane proteins into the membrane.</text>
</comment>
<dbReference type="EMBL" id="AOCK01000001">
    <property type="protein sequence ID" value="EMR00077.1"/>
    <property type="molecule type" value="Genomic_DNA"/>
</dbReference>
<dbReference type="PANTHER" id="PTHR33383:SF1">
    <property type="entry name" value="MEMBRANE PROTEIN INSERTION EFFICIENCY FACTOR-RELATED"/>
    <property type="match status" value="1"/>
</dbReference>
<dbReference type="Pfam" id="PF01809">
    <property type="entry name" value="YidD"/>
    <property type="match status" value="1"/>
</dbReference>
<sequence>MPLIVISSSDECEQWPRSLLRMPSASMSWSGRCLELQMWSGTNYTNKSVPDLIRFCVSQVPSVKKDFRPRTGVIWFMIDIPRNIVIGFLMVYRKIISPIYGDVCRYFPSCSAYGLEAVTVHGVVKGSGLSIWRVLRCNPFSHGGIDAVPEGRRIWPEGKTPKIMVLNHPPIPADEDAADAA</sequence>
<dbReference type="SMART" id="SM01234">
    <property type="entry name" value="Haemolytic"/>
    <property type="match status" value="1"/>
</dbReference>
<keyword evidence="3" id="KW-1185">Reference proteome</keyword>
<dbReference type="HAMAP" id="MF_00386">
    <property type="entry name" value="UPF0161_YidD"/>
    <property type="match status" value="1"/>
</dbReference>
<comment type="subcellular location">
    <subcellularLocation>
        <location evidence="1">Cell membrane</location>
        <topology evidence="1">Peripheral membrane protein</topology>
        <orientation evidence="1">Cytoplasmic side</orientation>
    </subcellularLocation>
</comment>
<dbReference type="STRING" id="1276920.ADIAG_00084"/>
<dbReference type="GO" id="GO:0005886">
    <property type="term" value="C:plasma membrane"/>
    <property type="evidence" value="ECO:0007669"/>
    <property type="project" value="UniProtKB-SubCell"/>
</dbReference>
<keyword evidence="1" id="KW-0472">Membrane</keyword>